<feature type="repeat" description="ANK" evidence="3">
    <location>
        <begin position="184"/>
        <end position="216"/>
    </location>
</feature>
<dbReference type="EMBL" id="KE524785">
    <property type="protein sequence ID" value="KFB36608.1"/>
    <property type="molecule type" value="Genomic_DNA"/>
</dbReference>
<feature type="repeat" description="ANK" evidence="3">
    <location>
        <begin position="151"/>
        <end position="183"/>
    </location>
</feature>
<dbReference type="PROSITE" id="PS50297">
    <property type="entry name" value="ANK_REP_REGION"/>
    <property type="match status" value="2"/>
</dbReference>
<organism evidence="4">
    <name type="scientific">Anopheles sinensis</name>
    <name type="common">Mosquito</name>
    <dbReference type="NCBI Taxonomy" id="74873"/>
    <lineage>
        <taxon>Eukaryota</taxon>
        <taxon>Metazoa</taxon>
        <taxon>Ecdysozoa</taxon>
        <taxon>Arthropoda</taxon>
        <taxon>Hexapoda</taxon>
        <taxon>Insecta</taxon>
        <taxon>Pterygota</taxon>
        <taxon>Neoptera</taxon>
        <taxon>Endopterygota</taxon>
        <taxon>Diptera</taxon>
        <taxon>Nematocera</taxon>
        <taxon>Culicoidea</taxon>
        <taxon>Culicidae</taxon>
        <taxon>Anophelinae</taxon>
        <taxon>Anopheles</taxon>
    </lineage>
</organism>
<dbReference type="Pfam" id="PF12796">
    <property type="entry name" value="Ank_2"/>
    <property type="match status" value="1"/>
</dbReference>
<dbReference type="SUPFAM" id="SSF48403">
    <property type="entry name" value="Ankyrin repeat"/>
    <property type="match status" value="1"/>
</dbReference>
<dbReference type="STRING" id="74873.A0A084VF64"/>
<sequence length="336" mass="37822">MSAEEPILDNDQQSFQQAQPLEITKVSDAMASASIDEMQPKTSELADTFRLVMTDAFSFPSGANLSSNSSHSSLLAPFPALDVGSPRQSRNTLKARLPHRTRPYLYASYVQKRPSQTLVTRFLEAVSLNNTDKVEEMLHKGMSPDTSEGFFNRSALHIACSRGYLDTVKVLLVNGANPNIRDKNLNTPLHLATCTENIEVVQTLLDYGTNVLLKDSKGFLALEIAISKLRLSERIRTIMKRGTRMQIVTVCERIFAAFREQRCDPLQEEFSSQDLEDMFQNFSSQLEQVRRRQLELDSIGSIDSIVDKINNMQLKIEIDNDVDSLLSTLHKFSLKS</sequence>
<keyword evidence="6" id="KW-1185">Reference proteome</keyword>
<keyword evidence="1" id="KW-0677">Repeat</keyword>
<dbReference type="Gene3D" id="1.25.40.20">
    <property type="entry name" value="Ankyrin repeat-containing domain"/>
    <property type="match status" value="1"/>
</dbReference>
<evidence type="ECO:0000313" key="6">
    <source>
        <dbReference type="Proteomes" id="UP000030765"/>
    </source>
</evidence>
<proteinExistence type="predicted"/>
<evidence type="ECO:0000256" key="3">
    <source>
        <dbReference type="PROSITE-ProRule" id="PRU00023"/>
    </source>
</evidence>
<evidence type="ECO:0000313" key="4">
    <source>
        <dbReference type="EMBL" id="KFB36608.1"/>
    </source>
</evidence>
<dbReference type="PROSITE" id="PS50088">
    <property type="entry name" value="ANK_REPEAT"/>
    <property type="match status" value="2"/>
</dbReference>
<dbReference type="InterPro" id="IPR036770">
    <property type="entry name" value="Ankyrin_rpt-contain_sf"/>
</dbReference>
<dbReference type="AlphaFoldDB" id="A0A084VF64"/>
<dbReference type="EMBL" id="ATLV01012362">
    <property type="status" value="NOT_ANNOTATED_CDS"/>
    <property type="molecule type" value="Genomic_DNA"/>
</dbReference>
<name>A0A084VF64_ANOSI</name>
<protein>
    <submittedName>
        <fullName evidence="4">AGAP007703-PA-like protein</fullName>
    </submittedName>
    <submittedName>
        <fullName evidence="5">ANK_REP_REGION domain-containing protein</fullName>
    </submittedName>
</protein>
<evidence type="ECO:0000256" key="1">
    <source>
        <dbReference type="ARBA" id="ARBA00022737"/>
    </source>
</evidence>
<dbReference type="Proteomes" id="UP000030765">
    <property type="component" value="Unassembled WGS sequence"/>
</dbReference>
<reference evidence="5" key="2">
    <citation type="submission" date="2020-05" db="UniProtKB">
        <authorList>
            <consortium name="EnsemblMetazoa"/>
        </authorList>
    </citation>
    <scope>IDENTIFICATION</scope>
</reference>
<dbReference type="InterPro" id="IPR002110">
    <property type="entry name" value="Ankyrin_rpt"/>
</dbReference>
<dbReference type="OMA" id="KVCEMIF"/>
<dbReference type="SMART" id="SM00248">
    <property type="entry name" value="ANK"/>
    <property type="match status" value="3"/>
</dbReference>
<evidence type="ECO:0000256" key="2">
    <source>
        <dbReference type="ARBA" id="ARBA00023043"/>
    </source>
</evidence>
<evidence type="ECO:0000313" key="5">
    <source>
        <dbReference type="EnsemblMetazoa" id="ASIC003807-PA"/>
    </source>
</evidence>
<accession>A0A084VF64</accession>
<dbReference type="EnsemblMetazoa" id="ASIC003807-RA">
    <property type="protein sequence ID" value="ASIC003807-PA"/>
    <property type="gene ID" value="ASIC003807"/>
</dbReference>
<dbReference type="OrthoDB" id="7739385at2759"/>
<gene>
    <name evidence="4" type="ORF">ZHAS_00003807</name>
</gene>
<dbReference type="VEuPathDB" id="VectorBase:ASIC003807"/>
<dbReference type="PANTHER" id="PTHR24171">
    <property type="entry name" value="ANKYRIN REPEAT DOMAIN-CONTAINING PROTEIN 39-RELATED"/>
    <property type="match status" value="1"/>
</dbReference>
<dbReference type="PANTHER" id="PTHR24171:SF9">
    <property type="entry name" value="ANKYRIN REPEAT DOMAIN-CONTAINING PROTEIN 39"/>
    <property type="match status" value="1"/>
</dbReference>
<keyword evidence="2 3" id="KW-0040">ANK repeat</keyword>
<reference evidence="4 6" key="1">
    <citation type="journal article" date="2014" name="BMC Genomics">
        <title>Genome sequence of Anopheles sinensis provides insight into genetics basis of mosquito competence for malaria parasites.</title>
        <authorList>
            <person name="Zhou D."/>
            <person name="Zhang D."/>
            <person name="Ding G."/>
            <person name="Shi L."/>
            <person name="Hou Q."/>
            <person name="Ye Y."/>
            <person name="Xu Y."/>
            <person name="Zhou H."/>
            <person name="Xiong C."/>
            <person name="Li S."/>
            <person name="Yu J."/>
            <person name="Hong S."/>
            <person name="Yu X."/>
            <person name="Zou P."/>
            <person name="Chen C."/>
            <person name="Chang X."/>
            <person name="Wang W."/>
            <person name="Lv Y."/>
            <person name="Sun Y."/>
            <person name="Ma L."/>
            <person name="Shen B."/>
            <person name="Zhu C."/>
        </authorList>
    </citation>
    <scope>NUCLEOTIDE SEQUENCE [LARGE SCALE GENOMIC DNA]</scope>
</reference>